<name>A0A1I5S612_9BACI</name>
<dbReference type="InterPro" id="IPR025356">
    <property type="entry name" value="DUF4260"/>
</dbReference>
<evidence type="ECO:0008006" key="4">
    <source>
        <dbReference type="Google" id="ProtNLM"/>
    </source>
</evidence>
<dbReference type="RefSeq" id="WP_342028614.1">
    <property type="nucleotide sequence ID" value="NZ_FOXD01000008.1"/>
</dbReference>
<feature type="transmembrane region" description="Helical" evidence="1">
    <location>
        <begin position="7"/>
        <end position="25"/>
    </location>
</feature>
<feature type="transmembrane region" description="Helical" evidence="1">
    <location>
        <begin position="31"/>
        <end position="50"/>
    </location>
</feature>
<accession>A0A1I5S612</accession>
<evidence type="ECO:0000313" key="2">
    <source>
        <dbReference type="EMBL" id="SFP66169.1"/>
    </source>
</evidence>
<evidence type="ECO:0000256" key="1">
    <source>
        <dbReference type="SAM" id="Phobius"/>
    </source>
</evidence>
<evidence type="ECO:0000313" key="3">
    <source>
        <dbReference type="Proteomes" id="UP000198892"/>
    </source>
</evidence>
<keyword evidence="1" id="KW-0472">Membrane</keyword>
<dbReference type="Proteomes" id="UP000198892">
    <property type="component" value="Unassembled WGS sequence"/>
</dbReference>
<keyword evidence="3" id="KW-1185">Reference proteome</keyword>
<sequence>MRILNKMLLHVEGAVVLGISLYLYSLHGNSWVLFALLLLSPDLAMLGYAAGNKAGAVIYNVFHTYSLPLVLIAAGMLLAQPLLPALGLIWTAHIGMDRAVGYGLKYPAGFKKSHLNKV</sequence>
<dbReference type="EMBL" id="FOXD01000008">
    <property type="protein sequence ID" value="SFP66169.1"/>
    <property type="molecule type" value="Genomic_DNA"/>
</dbReference>
<reference evidence="3" key="1">
    <citation type="submission" date="2016-10" db="EMBL/GenBank/DDBJ databases">
        <authorList>
            <person name="Varghese N."/>
            <person name="Submissions S."/>
        </authorList>
    </citation>
    <scope>NUCLEOTIDE SEQUENCE [LARGE SCALE GENOMIC DNA]</scope>
    <source>
        <strain evidence="3">S7</strain>
    </source>
</reference>
<feature type="transmembrane region" description="Helical" evidence="1">
    <location>
        <begin position="57"/>
        <end position="79"/>
    </location>
</feature>
<protein>
    <recommendedName>
        <fullName evidence="4">DUF4260 domain-containing protein</fullName>
    </recommendedName>
</protein>
<organism evidence="2 3">
    <name type="scientific">Salibacterium halotolerans</name>
    <dbReference type="NCBI Taxonomy" id="1884432"/>
    <lineage>
        <taxon>Bacteria</taxon>
        <taxon>Bacillati</taxon>
        <taxon>Bacillota</taxon>
        <taxon>Bacilli</taxon>
        <taxon>Bacillales</taxon>
        <taxon>Bacillaceae</taxon>
    </lineage>
</organism>
<dbReference type="AlphaFoldDB" id="A0A1I5S612"/>
<keyword evidence="1" id="KW-1133">Transmembrane helix</keyword>
<proteinExistence type="predicted"/>
<dbReference type="Pfam" id="PF14079">
    <property type="entry name" value="DUF4260"/>
    <property type="match status" value="1"/>
</dbReference>
<gene>
    <name evidence="2" type="ORF">SAMN05518683_10863</name>
</gene>
<keyword evidence="1" id="KW-0812">Transmembrane</keyword>